<dbReference type="PROSITE" id="PS00118">
    <property type="entry name" value="PA2_HIS"/>
    <property type="match status" value="1"/>
</dbReference>
<accession>A0AAE1QGT7</accession>
<feature type="chain" id="PRO_5042129632" description="Phospholipase A2-like central domain-containing protein" evidence="7">
    <location>
        <begin position="27"/>
        <end position="363"/>
    </location>
</feature>
<feature type="region of interest" description="Disordered" evidence="6">
    <location>
        <begin position="178"/>
        <end position="211"/>
    </location>
</feature>
<feature type="domain" description="Phospholipase A2-like central" evidence="8">
    <location>
        <begin position="299"/>
        <end position="363"/>
    </location>
</feature>
<feature type="compositionally biased region" description="Basic residues" evidence="6">
    <location>
        <begin position="178"/>
        <end position="194"/>
    </location>
</feature>
<dbReference type="EMBL" id="JAWZYT010000301">
    <property type="protein sequence ID" value="KAK4325042.1"/>
    <property type="molecule type" value="Genomic_DNA"/>
</dbReference>
<evidence type="ECO:0000256" key="5">
    <source>
        <dbReference type="ARBA" id="ARBA00023098"/>
    </source>
</evidence>
<comment type="subcellular location">
    <subcellularLocation>
        <location evidence="2">Secreted</location>
    </subcellularLocation>
</comment>
<evidence type="ECO:0000256" key="2">
    <source>
        <dbReference type="ARBA" id="ARBA00004613"/>
    </source>
</evidence>
<dbReference type="GO" id="GO:0050482">
    <property type="term" value="P:arachidonate secretion"/>
    <property type="evidence" value="ECO:0007669"/>
    <property type="project" value="InterPro"/>
</dbReference>
<evidence type="ECO:0000256" key="1">
    <source>
        <dbReference type="ARBA" id="ARBA00001913"/>
    </source>
</evidence>
<dbReference type="InterPro" id="IPR033113">
    <property type="entry name" value="PLA2_histidine"/>
</dbReference>
<evidence type="ECO:0000256" key="7">
    <source>
        <dbReference type="SAM" id="SignalP"/>
    </source>
</evidence>
<dbReference type="GO" id="GO:0016042">
    <property type="term" value="P:lipid catabolic process"/>
    <property type="evidence" value="ECO:0007669"/>
    <property type="project" value="UniProtKB-KW"/>
</dbReference>
<organism evidence="9 10">
    <name type="scientific">Petrolisthes manimaculis</name>
    <dbReference type="NCBI Taxonomy" id="1843537"/>
    <lineage>
        <taxon>Eukaryota</taxon>
        <taxon>Metazoa</taxon>
        <taxon>Ecdysozoa</taxon>
        <taxon>Arthropoda</taxon>
        <taxon>Crustacea</taxon>
        <taxon>Multicrustacea</taxon>
        <taxon>Malacostraca</taxon>
        <taxon>Eumalacostraca</taxon>
        <taxon>Eucarida</taxon>
        <taxon>Decapoda</taxon>
        <taxon>Pleocyemata</taxon>
        <taxon>Anomura</taxon>
        <taxon>Galatheoidea</taxon>
        <taxon>Porcellanidae</taxon>
        <taxon>Petrolisthes</taxon>
    </lineage>
</organism>
<dbReference type="Proteomes" id="UP001292094">
    <property type="component" value="Unassembled WGS sequence"/>
</dbReference>
<comment type="caution">
    <text evidence="9">The sequence shown here is derived from an EMBL/GenBank/DDBJ whole genome shotgun (WGS) entry which is preliminary data.</text>
</comment>
<evidence type="ECO:0000256" key="6">
    <source>
        <dbReference type="SAM" id="MobiDB-lite"/>
    </source>
</evidence>
<dbReference type="SUPFAM" id="SSF48619">
    <property type="entry name" value="Phospholipase A2, PLA2"/>
    <property type="match status" value="2"/>
</dbReference>
<dbReference type="AlphaFoldDB" id="A0AAE1QGT7"/>
<keyword evidence="5" id="KW-0443">Lipid metabolism</keyword>
<evidence type="ECO:0000313" key="9">
    <source>
        <dbReference type="EMBL" id="KAK4325042.1"/>
    </source>
</evidence>
<dbReference type="GO" id="GO:0005576">
    <property type="term" value="C:extracellular region"/>
    <property type="evidence" value="ECO:0007669"/>
    <property type="project" value="UniProtKB-SubCell"/>
</dbReference>
<proteinExistence type="predicted"/>
<dbReference type="Pfam" id="PF05826">
    <property type="entry name" value="Phospholip_A2_2"/>
    <property type="match status" value="2"/>
</dbReference>
<comment type="cofactor">
    <cofactor evidence="1">
        <name>Ca(2+)</name>
        <dbReference type="ChEBI" id="CHEBI:29108"/>
    </cofactor>
</comment>
<dbReference type="Gene3D" id="1.20.90.10">
    <property type="entry name" value="Phospholipase A2 domain"/>
    <property type="match status" value="2"/>
</dbReference>
<keyword evidence="4" id="KW-0442">Lipid degradation</keyword>
<evidence type="ECO:0000256" key="4">
    <source>
        <dbReference type="ARBA" id="ARBA00022963"/>
    </source>
</evidence>
<sequence length="363" mass="41904">MEVTLRSNILLSWLVLLQLLGSLASARMPNFIAQDDLNDGQHEIRIHYNGITARQSSVGPDQDSVSGLVLREIHHERHHRLLTMVYVGQSSSQQEEEGLSLRDCKITEDMQEVNEFLDTFETDVDMAMDTPTSDSWSGPLHNVTFVHLASDAQLPKYLRSIVHFRSLRAECKSHLRAARRAVKAKRRADHHHQQQHQQQQQQQLEQHTDDTHSRQRRWVLNEFFILPGTKWCGNEDLARSFNDLAGHVRADSCCRKHDNCPVNIGGMNRKYGTFNPHTTTVSHCICDERSKRSLLSLRMPFTKWCGAHYDAQTYGDLGGLVRLDHCCRQHDLHCPFYIPFMEEKYGLRNYHISTINHCGCDQR</sequence>
<feature type="domain" description="Phospholipase A2-like central" evidence="8">
    <location>
        <begin position="225"/>
        <end position="296"/>
    </location>
</feature>
<dbReference type="InterPro" id="IPR016090">
    <property type="entry name" value="PLA2-like_dom"/>
</dbReference>
<gene>
    <name evidence="9" type="ORF">Pmani_004352</name>
</gene>
<evidence type="ECO:0000313" key="10">
    <source>
        <dbReference type="Proteomes" id="UP001292094"/>
    </source>
</evidence>
<dbReference type="PANTHER" id="PTHR12253">
    <property type="entry name" value="RH14732P"/>
    <property type="match status" value="1"/>
</dbReference>
<evidence type="ECO:0000259" key="8">
    <source>
        <dbReference type="Pfam" id="PF05826"/>
    </source>
</evidence>
<keyword evidence="3" id="KW-0964">Secreted</keyword>
<name>A0AAE1QGT7_9EUCA</name>
<keyword evidence="7" id="KW-0732">Signal</keyword>
<keyword evidence="10" id="KW-1185">Reference proteome</keyword>
<dbReference type="GO" id="GO:0004623">
    <property type="term" value="F:phospholipase A2 activity"/>
    <property type="evidence" value="ECO:0007669"/>
    <property type="project" value="InterPro"/>
</dbReference>
<reference evidence="9" key="1">
    <citation type="submission" date="2023-11" db="EMBL/GenBank/DDBJ databases">
        <title>Genome assemblies of two species of porcelain crab, Petrolisthes cinctipes and Petrolisthes manimaculis (Anomura: Porcellanidae).</title>
        <authorList>
            <person name="Angst P."/>
        </authorList>
    </citation>
    <scope>NUCLEOTIDE SEQUENCE</scope>
    <source>
        <strain evidence="9">PB745_02</strain>
        <tissue evidence="9">Gill</tissue>
    </source>
</reference>
<protein>
    <recommendedName>
        <fullName evidence="8">Phospholipase A2-like central domain-containing protein</fullName>
    </recommendedName>
</protein>
<dbReference type="GO" id="GO:0006644">
    <property type="term" value="P:phospholipid metabolic process"/>
    <property type="evidence" value="ECO:0007669"/>
    <property type="project" value="InterPro"/>
</dbReference>
<evidence type="ECO:0000256" key="3">
    <source>
        <dbReference type="ARBA" id="ARBA00022525"/>
    </source>
</evidence>
<feature type="signal peptide" evidence="7">
    <location>
        <begin position="1"/>
        <end position="26"/>
    </location>
</feature>
<dbReference type="InterPro" id="IPR036444">
    <property type="entry name" value="PLipase_A2_dom_sf"/>
</dbReference>